<dbReference type="EMBL" id="JBHSBL010000029">
    <property type="protein sequence ID" value="MFC4071842.1"/>
    <property type="molecule type" value="Genomic_DNA"/>
</dbReference>
<dbReference type="Proteomes" id="UP001595867">
    <property type="component" value="Unassembled WGS sequence"/>
</dbReference>
<dbReference type="PROSITE" id="PS51318">
    <property type="entry name" value="TAT"/>
    <property type="match status" value="1"/>
</dbReference>
<dbReference type="SUPFAM" id="SSF54427">
    <property type="entry name" value="NTF2-like"/>
    <property type="match status" value="1"/>
</dbReference>
<protein>
    <submittedName>
        <fullName evidence="1">Ester cyclase</fullName>
    </submittedName>
</protein>
<name>A0ABV8J5E8_9ACTN</name>
<dbReference type="InterPro" id="IPR006311">
    <property type="entry name" value="TAT_signal"/>
</dbReference>
<accession>A0ABV8J5E8</accession>
<keyword evidence="2" id="KW-1185">Reference proteome</keyword>
<proteinExistence type="predicted"/>
<evidence type="ECO:0000313" key="2">
    <source>
        <dbReference type="Proteomes" id="UP001595867"/>
    </source>
</evidence>
<gene>
    <name evidence="1" type="ORF">ACFO0C_43475</name>
</gene>
<reference evidence="2" key="1">
    <citation type="journal article" date="2019" name="Int. J. Syst. Evol. Microbiol.">
        <title>The Global Catalogue of Microorganisms (GCM) 10K type strain sequencing project: providing services to taxonomists for standard genome sequencing and annotation.</title>
        <authorList>
            <consortium name="The Broad Institute Genomics Platform"/>
            <consortium name="The Broad Institute Genome Sequencing Center for Infectious Disease"/>
            <person name="Wu L."/>
            <person name="Ma J."/>
        </authorList>
    </citation>
    <scope>NUCLEOTIDE SEQUENCE [LARGE SCALE GENOMIC DNA]</scope>
    <source>
        <strain evidence="2">TBRC 5832</strain>
    </source>
</reference>
<dbReference type="InterPro" id="IPR032710">
    <property type="entry name" value="NTF2-like_dom_sf"/>
</dbReference>
<dbReference type="Gene3D" id="3.10.450.50">
    <property type="match status" value="1"/>
</dbReference>
<dbReference type="RefSeq" id="WP_378072719.1">
    <property type="nucleotide sequence ID" value="NZ_JBHSBL010000029.1"/>
</dbReference>
<sequence length="201" mass="21945">MLDRRSLMRGGAGVAFGAIALATVAAGEDPALAGTRLQELMGDPAQTGEELPWPSGLTRQEHRHLKTFDELDFVVYSGQQWDRLHESHAENIRVHYADGRFTDGIDQHIADLKGQFVWAPDTRISKHPIRIAKGTLTAVTGVVAGTFSQPMPDGQGGTIAPTGRRFAVNMVTVGIWNRRGVMSEEFLFMDSGTFTRQIGLG</sequence>
<organism evidence="1 2">
    <name type="scientific">Actinoplanes subglobosus</name>
    <dbReference type="NCBI Taxonomy" id="1547892"/>
    <lineage>
        <taxon>Bacteria</taxon>
        <taxon>Bacillati</taxon>
        <taxon>Actinomycetota</taxon>
        <taxon>Actinomycetes</taxon>
        <taxon>Micromonosporales</taxon>
        <taxon>Micromonosporaceae</taxon>
        <taxon>Actinoplanes</taxon>
    </lineage>
</organism>
<dbReference type="InterPro" id="IPR009959">
    <property type="entry name" value="Cyclase_SnoaL-like"/>
</dbReference>
<comment type="caution">
    <text evidence="1">The sequence shown here is derived from an EMBL/GenBank/DDBJ whole genome shotgun (WGS) entry which is preliminary data.</text>
</comment>
<dbReference type="Pfam" id="PF07366">
    <property type="entry name" value="SnoaL"/>
    <property type="match status" value="1"/>
</dbReference>
<evidence type="ECO:0000313" key="1">
    <source>
        <dbReference type="EMBL" id="MFC4071842.1"/>
    </source>
</evidence>